<dbReference type="AlphaFoldDB" id="A0A1W1CYQ3"/>
<dbReference type="Pfam" id="PF08011">
    <property type="entry name" value="PDDEXK_9"/>
    <property type="match status" value="1"/>
</dbReference>
<organism evidence="2">
    <name type="scientific">hydrothermal vent metagenome</name>
    <dbReference type="NCBI Taxonomy" id="652676"/>
    <lineage>
        <taxon>unclassified sequences</taxon>
        <taxon>metagenomes</taxon>
        <taxon>ecological metagenomes</taxon>
    </lineage>
</organism>
<dbReference type="InterPro" id="IPR018631">
    <property type="entry name" value="AAA-ATPase-like_dom"/>
</dbReference>
<dbReference type="PANTHER" id="PTHR34825:SF1">
    <property type="entry name" value="AAA-ATPASE-LIKE DOMAIN-CONTAINING PROTEIN"/>
    <property type="match status" value="1"/>
</dbReference>
<protein>
    <recommendedName>
        <fullName evidence="1">AAA-ATPase-like domain-containing protein</fullName>
    </recommendedName>
</protein>
<evidence type="ECO:0000259" key="1">
    <source>
        <dbReference type="Pfam" id="PF09820"/>
    </source>
</evidence>
<evidence type="ECO:0000313" key="2">
    <source>
        <dbReference type="EMBL" id="SFV70988.1"/>
    </source>
</evidence>
<accession>A0A1W1CYQ3</accession>
<name>A0A1W1CYQ3_9ZZZZ</name>
<feature type="domain" description="AAA-ATPase-like" evidence="1">
    <location>
        <begin position="7"/>
        <end position="204"/>
    </location>
</feature>
<gene>
    <name evidence="2" type="ORF">MNB_SM-5-700</name>
</gene>
<dbReference type="Pfam" id="PF09820">
    <property type="entry name" value="AAA-ATPase_like"/>
    <property type="match status" value="1"/>
</dbReference>
<dbReference type="InterPro" id="IPR012547">
    <property type="entry name" value="PDDEXK_9"/>
</dbReference>
<sequence length="514" mass="60117">MHLKKLPIGISTLKTILEEDYIYVDKTDIAQNLIENGQYYFLSRPRRFGKSLFLDTLRTIFNGDKEIFKGLYIYDNGYEFVKYPVIRISFNDGKVTTKEEFSEYIFDVLDRNQRDLEIECATDIAAHFCFKRLIEEAYKKYNQKVVILVDEYDKPILDNIENPEVARVMRDELKNFYSIIKGADEFLKFVFITGVSKFSKVSLFSGLNNINDITLDRSYSTICGYRQEDIETVFAKHLEGQDFAKIKKWYNGYKFLGEGVYNPFDILLFIQKGFEFRNYWFSTATPTFLLKLIEKNNYFLPNLENIVKDDKMLDSFDVDYIELETLMWQTGYLTIEKTTINYDDTPMYHLGIPNQEVKISLLGSIADFMSKQSNTTILKGEIYESLMKSDFKMMEVKFRSLFASIPYNLFTNNKMYEYEGYYTSLFYAYLKALGIDLVGEDVTNRGRIDLTIKMPNSIIIIAFKVDGSDALAQIKEKKYHEKYLDLGLPIYLVGVSFDTKERNISLVETLSLKQ</sequence>
<dbReference type="PANTHER" id="PTHR34825">
    <property type="entry name" value="CONSERVED PROTEIN, WITH A WEAK D-GALACTARATE DEHYDRATASE/ALTRONATE HYDROLASE DOMAIN"/>
    <property type="match status" value="1"/>
</dbReference>
<reference evidence="2" key="1">
    <citation type="submission" date="2016-10" db="EMBL/GenBank/DDBJ databases">
        <authorList>
            <person name="de Groot N.N."/>
        </authorList>
    </citation>
    <scope>NUCLEOTIDE SEQUENCE</scope>
</reference>
<dbReference type="EMBL" id="FPHH01000166">
    <property type="protein sequence ID" value="SFV70988.1"/>
    <property type="molecule type" value="Genomic_DNA"/>
</dbReference>
<proteinExistence type="predicted"/>